<dbReference type="EMBL" id="BONY01000019">
    <property type="protein sequence ID" value="GIH05450.1"/>
    <property type="molecule type" value="Genomic_DNA"/>
</dbReference>
<evidence type="ECO:0000313" key="2">
    <source>
        <dbReference type="EMBL" id="GIH05450.1"/>
    </source>
</evidence>
<evidence type="ECO:0000313" key="3">
    <source>
        <dbReference type="Proteomes" id="UP000612899"/>
    </source>
</evidence>
<dbReference type="AlphaFoldDB" id="A0A8J3Q9D7"/>
<comment type="caution">
    <text evidence="2">The sequence shown here is derived from an EMBL/GenBank/DDBJ whole genome shotgun (WGS) entry which is preliminary data.</text>
</comment>
<dbReference type="Proteomes" id="UP000612899">
    <property type="component" value="Unassembled WGS sequence"/>
</dbReference>
<name>A0A8J3Q9D7_9ACTN</name>
<proteinExistence type="predicted"/>
<keyword evidence="1" id="KW-1133">Transmembrane helix</keyword>
<protein>
    <submittedName>
        <fullName evidence="2">Uncharacterized protein</fullName>
    </submittedName>
</protein>
<reference evidence="2" key="1">
    <citation type="submission" date="2021-01" db="EMBL/GenBank/DDBJ databases">
        <title>Whole genome shotgun sequence of Rhizocola hellebori NBRC 109834.</title>
        <authorList>
            <person name="Komaki H."/>
            <person name="Tamura T."/>
        </authorList>
    </citation>
    <scope>NUCLEOTIDE SEQUENCE</scope>
    <source>
        <strain evidence="2">NBRC 109834</strain>
    </source>
</reference>
<feature type="transmembrane region" description="Helical" evidence="1">
    <location>
        <begin position="116"/>
        <end position="135"/>
    </location>
</feature>
<feature type="transmembrane region" description="Helical" evidence="1">
    <location>
        <begin position="79"/>
        <end position="101"/>
    </location>
</feature>
<accession>A0A8J3Q9D7</accession>
<keyword evidence="1" id="KW-0812">Transmembrane</keyword>
<keyword evidence="3" id="KW-1185">Reference proteome</keyword>
<evidence type="ECO:0000256" key="1">
    <source>
        <dbReference type="SAM" id="Phobius"/>
    </source>
</evidence>
<gene>
    <name evidence="2" type="ORF">Rhe02_35170</name>
</gene>
<sequence length="162" mass="16568">MVSDSYGNQPATCPRCGQGDAVLSVPDAYSSAAGTEAARRVLLDSDASIAKRQAARQTVKAAPRVVSARLLAVAPSSSTALFGCLGVFFGIAAVALLAFYLSSARSGRMTGLGDQPWPILVAALIAGLVCLLCILRIPAAVARQRQVKAGQPAAAAIWSRAG</sequence>
<organism evidence="2 3">
    <name type="scientific">Rhizocola hellebori</name>
    <dbReference type="NCBI Taxonomy" id="1392758"/>
    <lineage>
        <taxon>Bacteria</taxon>
        <taxon>Bacillati</taxon>
        <taxon>Actinomycetota</taxon>
        <taxon>Actinomycetes</taxon>
        <taxon>Micromonosporales</taxon>
        <taxon>Micromonosporaceae</taxon>
        <taxon>Rhizocola</taxon>
    </lineage>
</organism>
<keyword evidence="1" id="KW-0472">Membrane</keyword>